<name>A0A067S7I0_GALM3</name>
<dbReference type="AlphaFoldDB" id="A0A067S7I0"/>
<evidence type="ECO:0000313" key="1">
    <source>
        <dbReference type="EMBL" id="KDR66776.1"/>
    </source>
</evidence>
<organism evidence="1 2">
    <name type="scientific">Galerina marginata (strain CBS 339.88)</name>
    <dbReference type="NCBI Taxonomy" id="685588"/>
    <lineage>
        <taxon>Eukaryota</taxon>
        <taxon>Fungi</taxon>
        <taxon>Dikarya</taxon>
        <taxon>Basidiomycota</taxon>
        <taxon>Agaricomycotina</taxon>
        <taxon>Agaricomycetes</taxon>
        <taxon>Agaricomycetidae</taxon>
        <taxon>Agaricales</taxon>
        <taxon>Agaricineae</taxon>
        <taxon>Strophariaceae</taxon>
        <taxon>Galerina</taxon>
    </lineage>
</organism>
<dbReference type="HOGENOM" id="CLU_1815944_0_0_1"/>
<evidence type="ECO:0000313" key="2">
    <source>
        <dbReference type="Proteomes" id="UP000027222"/>
    </source>
</evidence>
<protein>
    <submittedName>
        <fullName evidence="1">Uncharacterized protein</fullName>
    </submittedName>
</protein>
<reference evidence="2" key="1">
    <citation type="journal article" date="2014" name="Proc. Natl. Acad. Sci. U.S.A.">
        <title>Extensive sampling of basidiomycete genomes demonstrates inadequacy of the white-rot/brown-rot paradigm for wood decay fungi.</title>
        <authorList>
            <person name="Riley R."/>
            <person name="Salamov A.A."/>
            <person name="Brown D.W."/>
            <person name="Nagy L.G."/>
            <person name="Floudas D."/>
            <person name="Held B.W."/>
            <person name="Levasseur A."/>
            <person name="Lombard V."/>
            <person name="Morin E."/>
            <person name="Otillar R."/>
            <person name="Lindquist E.A."/>
            <person name="Sun H."/>
            <person name="LaButti K.M."/>
            <person name="Schmutz J."/>
            <person name="Jabbour D."/>
            <person name="Luo H."/>
            <person name="Baker S.E."/>
            <person name="Pisabarro A.G."/>
            <person name="Walton J.D."/>
            <person name="Blanchette R.A."/>
            <person name="Henrissat B."/>
            <person name="Martin F."/>
            <person name="Cullen D."/>
            <person name="Hibbett D.S."/>
            <person name="Grigoriev I.V."/>
        </authorList>
    </citation>
    <scope>NUCLEOTIDE SEQUENCE [LARGE SCALE GENOMIC DNA]</scope>
    <source>
        <strain evidence="2">CBS 339.88</strain>
    </source>
</reference>
<dbReference type="Proteomes" id="UP000027222">
    <property type="component" value="Unassembled WGS sequence"/>
</dbReference>
<accession>A0A067S7I0</accession>
<sequence length="143" mass="16647">MPHLPLRFPLLVPPVIIRQKDRFHRRPDTTTAGCCLRLEFFSISCPLLSSRISSYSSSGVRRPFLRHFYFILPSFVVVYSRFSSFVVRLCFHFCLYPLLPSVLFCESPSTFVTHLYSSRLFTSVLFLALTNTGALRLRCLWRC</sequence>
<dbReference type="EMBL" id="KL142420">
    <property type="protein sequence ID" value="KDR66776.1"/>
    <property type="molecule type" value="Genomic_DNA"/>
</dbReference>
<keyword evidence="2" id="KW-1185">Reference proteome</keyword>
<proteinExistence type="predicted"/>
<gene>
    <name evidence="1" type="ORF">GALMADRAFT_1140491</name>
</gene>